<dbReference type="RefSeq" id="WP_176639860.1">
    <property type="nucleotide sequence ID" value="NZ_JABXXP010000119.1"/>
</dbReference>
<proteinExistence type="inferred from homology"/>
<dbReference type="InterPro" id="IPR029044">
    <property type="entry name" value="Nucleotide-diphossugar_trans"/>
</dbReference>
<dbReference type="Pfam" id="PF00535">
    <property type="entry name" value="Glycos_transf_2"/>
    <property type="match status" value="1"/>
</dbReference>
<evidence type="ECO:0000313" key="6">
    <source>
        <dbReference type="Proteomes" id="UP000534870"/>
    </source>
</evidence>
<dbReference type="EMBL" id="JABXXP010000119">
    <property type="protein sequence ID" value="NVN11120.1"/>
    <property type="molecule type" value="Genomic_DNA"/>
</dbReference>
<comment type="caution">
    <text evidence="5">The sequence shown here is derived from an EMBL/GenBank/DDBJ whole genome shotgun (WGS) entry which is preliminary data.</text>
</comment>
<dbReference type="Gene3D" id="3.90.550.10">
    <property type="entry name" value="Spore Coat Polysaccharide Biosynthesis Protein SpsA, Chain A"/>
    <property type="match status" value="1"/>
</dbReference>
<dbReference type="SUPFAM" id="SSF53448">
    <property type="entry name" value="Nucleotide-diphospho-sugar transferases"/>
    <property type="match status" value="1"/>
</dbReference>
<comment type="similarity">
    <text evidence="1">Belongs to the glycosyltransferase 2 family.</text>
</comment>
<dbReference type="AlphaFoldDB" id="A0A7Y7IVI2"/>
<dbReference type="Proteomes" id="UP000534870">
    <property type="component" value="Unassembled WGS sequence"/>
</dbReference>
<dbReference type="InterPro" id="IPR001173">
    <property type="entry name" value="Glyco_trans_2-like"/>
</dbReference>
<keyword evidence="3 5" id="KW-0808">Transferase</keyword>
<organism evidence="5 6">
    <name type="scientific">Nguyenibacter vanlangensis</name>
    <dbReference type="NCBI Taxonomy" id="1216886"/>
    <lineage>
        <taxon>Bacteria</taxon>
        <taxon>Pseudomonadati</taxon>
        <taxon>Pseudomonadota</taxon>
        <taxon>Alphaproteobacteria</taxon>
        <taxon>Acetobacterales</taxon>
        <taxon>Acetobacteraceae</taxon>
        <taxon>Nguyenibacter</taxon>
    </lineage>
</organism>
<reference evidence="5 6" key="1">
    <citation type="submission" date="2020-06" db="EMBL/GenBank/DDBJ databases">
        <title>Description of novel acetic acid bacteria.</title>
        <authorList>
            <person name="Sombolestani A."/>
        </authorList>
    </citation>
    <scope>NUCLEOTIDE SEQUENCE [LARGE SCALE GENOMIC DNA]</scope>
    <source>
        <strain evidence="5 6">LMG 31431</strain>
    </source>
</reference>
<protein>
    <submittedName>
        <fullName evidence="5">Glycosyltransferase</fullName>
    </submittedName>
</protein>
<evidence type="ECO:0000313" key="5">
    <source>
        <dbReference type="EMBL" id="NVN11120.1"/>
    </source>
</evidence>
<evidence type="ECO:0000256" key="1">
    <source>
        <dbReference type="ARBA" id="ARBA00006739"/>
    </source>
</evidence>
<dbReference type="CDD" id="cd00761">
    <property type="entry name" value="Glyco_tranf_GTA_type"/>
    <property type="match status" value="1"/>
</dbReference>
<evidence type="ECO:0000259" key="4">
    <source>
        <dbReference type="Pfam" id="PF00535"/>
    </source>
</evidence>
<name>A0A7Y7IVI2_9PROT</name>
<evidence type="ECO:0000256" key="3">
    <source>
        <dbReference type="ARBA" id="ARBA00022679"/>
    </source>
</evidence>
<feature type="domain" description="Glycosyltransferase 2-like" evidence="4">
    <location>
        <begin position="4"/>
        <end position="126"/>
    </location>
</feature>
<sequence>MKATVVIRSRNEADRLRLTLASLSCQTEAAQIVVVDDGSTDHTAAVVAEAARTGDVVAIRHETALGRSAAANAGARQADGDVLIFLDGDTLAGPDLVADHMARHRASPGLVVRGETYHIRCTRPFLDPEAGTPRRGEEERVARMSAEERARSVVTREQIRHDFAAVARRGQPGVYPGYGPRKLFELEMAALRDDADCGVLWAAASGSNQSVGRAAFLESGGFHPDLTINEHRELSLRLCQAGLRMAASAARTYHLIHRSGWRDPLDDKDWEGIFYAAHPRADVALLPLLWQSLSDEKALAEPLRISSLAQLAAIAADYPSLPRPEAVRAAYMAAPRPSFARKPVHP</sequence>
<keyword evidence="2" id="KW-0328">Glycosyltransferase</keyword>
<accession>A0A7Y7IVI2</accession>
<dbReference type="PANTHER" id="PTHR43179:SF12">
    <property type="entry name" value="GALACTOFURANOSYLTRANSFERASE GLFT2"/>
    <property type="match status" value="1"/>
</dbReference>
<dbReference type="PANTHER" id="PTHR43179">
    <property type="entry name" value="RHAMNOSYLTRANSFERASE WBBL"/>
    <property type="match status" value="1"/>
</dbReference>
<dbReference type="GO" id="GO:0016757">
    <property type="term" value="F:glycosyltransferase activity"/>
    <property type="evidence" value="ECO:0007669"/>
    <property type="project" value="UniProtKB-KW"/>
</dbReference>
<evidence type="ECO:0000256" key="2">
    <source>
        <dbReference type="ARBA" id="ARBA00022676"/>
    </source>
</evidence>
<gene>
    <name evidence="5" type="ORF">HUK84_08200</name>
</gene>